<reference evidence="4 5" key="1">
    <citation type="submission" date="2016-06" db="EMBL/GenBank/DDBJ databases">
        <title>Complete genome sequence of a deep-branching marine Gamma Proteobacterium Woeseia oceani type strain XK5.</title>
        <authorList>
            <person name="Mu D."/>
            <person name="Du Z."/>
        </authorList>
    </citation>
    <scope>NUCLEOTIDE SEQUENCE [LARGE SCALE GENOMIC DNA]</scope>
    <source>
        <strain evidence="4 5">XK5</strain>
    </source>
</reference>
<dbReference type="KEGG" id="woc:BA177_13815"/>
<dbReference type="SUPFAM" id="SSF55729">
    <property type="entry name" value="Acyl-CoA N-acyltransferases (Nat)"/>
    <property type="match status" value="1"/>
</dbReference>
<dbReference type="AlphaFoldDB" id="A0A193LI60"/>
<keyword evidence="2" id="KW-0012">Acyltransferase</keyword>
<organism evidence="4 5">
    <name type="scientific">Woeseia oceani</name>
    <dbReference type="NCBI Taxonomy" id="1548547"/>
    <lineage>
        <taxon>Bacteria</taxon>
        <taxon>Pseudomonadati</taxon>
        <taxon>Pseudomonadota</taxon>
        <taxon>Gammaproteobacteria</taxon>
        <taxon>Woeseiales</taxon>
        <taxon>Woeseiaceae</taxon>
        <taxon>Woeseia</taxon>
    </lineage>
</organism>
<dbReference type="InterPro" id="IPR016181">
    <property type="entry name" value="Acyl_CoA_acyltransferase"/>
</dbReference>
<keyword evidence="1 4" id="KW-0808">Transferase</keyword>
<dbReference type="Pfam" id="PF00583">
    <property type="entry name" value="Acetyltransf_1"/>
    <property type="match status" value="1"/>
</dbReference>
<feature type="domain" description="N-acetyltransferase" evidence="3">
    <location>
        <begin position="3"/>
        <end position="154"/>
    </location>
</feature>
<dbReference type="Gene3D" id="3.40.630.30">
    <property type="match status" value="1"/>
</dbReference>
<dbReference type="Proteomes" id="UP000092695">
    <property type="component" value="Chromosome"/>
</dbReference>
<gene>
    <name evidence="4" type="ORF">BA177_13815</name>
</gene>
<dbReference type="PROSITE" id="PS51186">
    <property type="entry name" value="GNAT"/>
    <property type="match status" value="1"/>
</dbReference>
<dbReference type="STRING" id="1548547.BA177_13815"/>
<dbReference type="OrthoDB" id="9792929at2"/>
<accession>A0A193LI60</accession>
<dbReference type="GO" id="GO:0016747">
    <property type="term" value="F:acyltransferase activity, transferring groups other than amino-acyl groups"/>
    <property type="evidence" value="ECO:0007669"/>
    <property type="project" value="InterPro"/>
</dbReference>
<dbReference type="InterPro" id="IPR000182">
    <property type="entry name" value="GNAT_dom"/>
</dbReference>
<dbReference type="RefSeq" id="WP_068617149.1">
    <property type="nucleotide sequence ID" value="NZ_CP016268.1"/>
</dbReference>
<dbReference type="EMBL" id="CP016268">
    <property type="protein sequence ID" value="ANO52128.1"/>
    <property type="molecule type" value="Genomic_DNA"/>
</dbReference>
<evidence type="ECO:0000313" key="4">
    <source>
        <dbReference type="EMBL" id="ANO52128.1"/>
    </source>
</evidence>
<evidence type="ECO:0000313" key="5">
    <source>
        <dbReference type="Proteomes" id="UP000092695"/>
    </source>
</evidence>
<proteinExistence type="predicted"/>
<dbReference type="PANTHER" id="PTHR43877">
    <property type="entry name" value="AMINOALKYLPHOSPHONATE N-ACETYLTRANSFERASE-RELATED-RELATED"/>
    <property type="match status" value="1"/>
</dbReference>
<evidence type="ECO:0000256" key="1">
    <source>
        <dbReference type="ARBA" id="ARBA00022679"/>
    </source>
</evidence>
<evidence type="ECO:0000256" key="2">
    <source>
        <dbReference type="ARBA" id="ARBA00023315"/>
    </source>
</evidence>
<sequence length="154" mass="17055">MNISIRRASLDNVAGVAKLFDAYRVFYKQKSDPDLALQFLTDRLGNAESVIFFAEDESGNYLGFTQLFATFSSVSAERMWILNDLYVDSAARGHGVGTRLMNAARDHSIESGAKGLTLSTATDNTTAQSLYETLGYERDTEFYSYYLATPAQAD</sequence>
<dbReference type="CDD" id="cd04301">
    <property type="entry name" value="NAT_SF"/>
    <property type="match status" value="1"/>
</dbReference>
<dbReference type="PANTHER" id="PTHR43877:SF2">
    <property type="entry name" value="AMINOALKYLPHOSPHONATE N-ACETYLTRANSFERASE-RELATED"/>
    <property type="match status" value="1"/>
</dbReference>
<evidence type="ECO:0000259" key="3">
    <source>
        <dbReference type="PROSITE" id="PS51186"/>
    </source>
</evidence>
<keyword evidence="5" id="KW-1185">Reference proteome</keyword>
<dbReference type="InterPro" id="IPR050832">
    <property type="entry name" value="Bact_Acetyltransf"/>
</dbReference>
<name>A0A193LI60_9GAMM</name>
<protein>
    <submittedName>
        <fullName evidence="4">Acetyltransferase</fullName>
    </submittedName>
</protein>